<dbReference type="eggNOG" id="COG1132">
    <property type="taxonomic scope" value="Bacteria"/>
</dbReference>
<dbReference type="SUPFAM" id="SSF52540">
    <property type="entry name" value="P-loop containing nucleoside triphosphate hydrolases"/>
    <property type="match status" value="1"/>
</dbReference>
<keyword evidence="7 9" id="KW-1133">Transmembrane helix</keyword>
<dbReference type="STRING" id="1121324.CLIT_15c00030"/>
<dbReference type="RefSeq" id="WP_038266668.1">
    <property type="nucleotide sequence ID" value="NZ_FSRH01000024.1"/>
</dbReference>
<dbReference type="Pfam" id="PF00664">
    <property type="entry name" value="ABC_membrane"/>
    <property type="match status" value="1"/>
</dbReference>
<dbReference type="GO" id="GO:0015421">
    <property type="term" value="F:ABC-type oligopeptide transporter activity"/>
    <property type="evidence" value="ECO:0007669"/>
    <property type="project" value="TreeGrafter"/>
</dbReference>
<name>A0A069RBT8_PEPLI</name>
<dbReference type="Pfam" id="PF00005">
    <property type="entry name" value="ABC_tran"/>
    <property type="match status" value="1"/>
</dbReference>
<dbReference type="InterPro" id="IPR003439">
    <property type="entry name" value="ABC_transporter-like_ATP-bd"/>
</dbReference>
<gene>
    <name evidence="12" type="ORF">CLIT_15c00030</name>
</gene>
<feature type="transmembrane region" description="Helical" evidence="9">
    <location>
        <begin position="272"/>
        <end position="296"/>
    </location>
</feature>
<evidence type="ECO:0000256" key="8">
    <source>
        <dbReference type="ARBA" id="ARBA00023136"/>
    </source>
</evidence>
<evidence type="ECO:0000256" key="1">
    <source>
        <dbReference type="ARBA" id="ARBA00004651"/>
    </source>
</evidence>
<dbReference type="EMBL" id="JJMM01000015">
    <property type="protein sequence ID" value="KDR94534.1"/>
    <property type="molecule type" value="Genomic_DNA"/>
</dbReference>
<dbReference type="InterPro" id="IPR027417">
    <property type="entry name" value="P-loop_NTPase"/>
</dbReference>
<evidence type="ECO:0000256" key="3">
    <source>
        <dbReference type="ARBA" id="ARBA00022475"/>
    </source>
</evidence>
<dbReference type="GO" id="GO:0016887">
    <property type="term" value="F:ATP hydrolysis activity"/>
    <property type="evidence" value="ECO:0007669"/>
    <property type="project" value="InterPro"/>
</dbReference>
<dbReference type="PROSITE" id="PS50929">
    <property type="entry name" value="ABC_TM1F"/>
    <property type="match status" value="1"/>
</dbReference>
<comment type="caution">
    <text evidence="12">The sequence shown here is derived from an EMBL/GenBank/DDBJ whole genome shotgun (WGS) entry which is preliminary data.</text>
</comment>
<dbReference type="GO" id="GO:0005886">
    <property type="term" value="C:plasma membrane"/>
    <property type="evidence" value="ECO:0007669"/>
    <property type="project" value="UniProtKB-SubCell"/>
</dbReference>
<evidence type="ECO:0000256" key="9">
    <source>
        <dbReference type="SAM" id="Phobius"/>
    </source>
</evidence>
<evidence type="ECO:0000313" key="13">
    <source>
        <dbReference type="Proteomes" id="UP000027946"/>
    </source>
</evidence>
<dbReference type="AlphaFoldDB" id="A0A069RBT8"/>
<feature type="domain" description="ABC transmembrane type-1" evidence="11">
    <location>
        <begin position="16"/>
        <end position="298"/>
    </location>
</feature>
<dbReference type="PROSITE" id="PS00211">
    <property type="entry name" value="ABC_TRANSPORTER_1"/>
    <property type="match status" value="1"/>
</dbReference>
<sequence length="572" mass="63179">MIKILRQLRYYKIQIAIVIVLTFVQVFSQLLLPTLMADIVDIGVVTKDTRYIMNVGLVMLAVALVGTGAAVVSSYSAVKVGVGYGRDLRKNLFEKVQSFSSGEFDKVGTSSLITRTTNDIKQMQNLVITGLRMMVRAPLMAIGGIVMAVSRNQELSLVIIGSIVSLGVVIGVVIFVSMPLFRAMQDKLDDLNRIIRERLTGVRVIRAFNRMEHEREKFDFSNSDLAGTSLKVYRIMGLMMPLMILLINITIVAIVWLGAFKIDSGEIQVGDIMALIQYAVHILNSVIMLTMIFISVPRAMVSSDRINEVLDMKTRIKDPVTAKKPYPGGALEFRNVCFWYEGAKEPALEDISFTLNQGESMGIIGSTGTGKSTLVNLIPRFYDPCKGSILMGGVDIREMSQSDIRSRIGMVPQRAVLFSGSVEDNISFGDERISSEGIEKAARTSQAEEFIVKMDKGYESKVFQGGANFSGGQRQRLSIARALASKREIYIFDDSFSALDFKTDAALRRALREETSGSSAIIVSQRVSTIMDLDKIIVLENGKMAGLGRHSDLMEKSSVYRDIVLSQMAQGE</sequence>
<feature type="transmembrane region" description="Helical" evidence="9">
    <location>
        <begin position="155"/>
        <end position="181"/>
    </location>
</feature>
<dbReference type="Gene3D" id="1.20.1560.10">
    <property type="entry name" value="ABC transporter type 1, transmembrane domain"/>
    <property type="match status" value="1"/>
</dbReference>
<proteinExistence type="predicted"/>
<dbReference type="Gene3D" id="3.40.50.300">
    <property type="entry name" value="P-loop containing nucleotide triphosphate hydrolases"/>
    <property type="match status" value="1"/>
</dbReference>
<dbReference type="InterPro" id="IPR017871">
    <property type="entry name" value="ABC_transporter-like_CS"/>
</dbReference>
<dbReference type="PANTHER" id="PTHR43394">
    <property type="entry name" value="ATP-DEPENDENT PERMEASE MDL1, MITOCHONDRIAL"/>
    <property type="match status" value="1"/>
</dbReference>
<feature type="transmembrane region" description="Helical" evidence="9">
    <location>
        <begin position="238"/>
        <end position="260"/>
    </location>
</feature>
<evidence type="ECO:0000256" key="7">
    <source>
        <dbReference type="ARBA" id="ARBA00022989"/>
    </source>
</evidence>
<dbReference type="Proteomes" id="UP000027946">
    <property type="component" value="Unassembled WGS sequence"/>
</dbReference>
<dbReference type="GO" id="GO:0005524">
    <property type="term" value="F:ATP binding"/>
    <property type="evidence" value="ECO:0007669"/>
    <property type="project" value="UniProtKB-KW"/>
</dbReference>
<dbReference type="PROSITE" id="PS50893">
    <property type="entry name" value="ABC_TRANSPORTER_2"/>
    <property type="match status" value="1"/>
</dbReference>
<dbReference type="CDD" id="cd18548">
    <property type="entry name" value="ABC_6TM_Tm287_like"/>
    <property type="match status" value="1"/>
</dbReference>
<protein>
    <submittedName>
        <fullName evidence="12">Putative ABC transporter ATP-binding protein</fullName>
    </submittedName>
</protein>
<comment type="subcellular location">
    <subcellularLocation>
        <location evidence="1">Cell membrane</location>
        <topology evidence="1">Multi-pass membrane protein</topology>
    </subcellularLocation>
</comment>
<dbReference type="PANTHER" id="PTHR43394:SF1">
    <property type="entry name" value="ATP-BINDING CASSETTE SUB-FAMILY B MEMBER 10, MITOCHONDRIAL"/>
    <property type="match status" value="1"/>
</dbReference>
<evidence type="ECO:0000259" key="10">
    <source>
        <dbReference type="PROSITE" id="PS50893"/>
    </source>
</evidence>
<organism evidence="12 13">
    <name type="scientific">Peptoclostridium litorale DSM 5388</name>
    <dbReference type="NCBI Taxonomy" id="1121324"/>
    <lineage>
        <taxon>Bacteria</taxon>
        <taxon>Bacillati</taxon>
        <taxon>Bacillota</taxon>
        <taxon>Clostridia</taxon>
        <taxon>Peptostreptococcales</taxon>
        <taxon>Peptoclostridiaceae</taxon>
        <taxon>Peptoclostridium</taxon>
    </lineage>
</organism>
<dbReference type="SUPFAM" id="SSF90123">
    <property type="entry name" value="ABC transporter transmembrane region"/>
    <property type="match status" value="1"/>
</dbReference>
<evidence type="ECO:0000256" key="4">
    <source>
        <dbReference type="ARBA" id="ARBA00022692"/>
    </source>
</evidence>
<dbReference type="FunFam" id="3.40.50.300:FF:000854">
    <property type="entry name" value="Multidrug ABC transporter ATP-binding protein"/>
    <property type="match status" value="1"/>
</dbReference>
<evidence type="ECO:0000256" key="6">
    <source>
        <dbReference type="ARBA" id="ARBA00022840"/>
    </source>
</evidence>
<dbReference type="SMART" id="SM00382">
    <property type="entry name" value="AAA"/>
    <property type="match status" value="1"/>
</dbReference>
<keyword evidence="3" id="KW-1003">Cell membrane</keyword>
<evidence type="ECO:0000313" key="12">
    <source>
        <dbReference type="EMBL" id="KDR94534.1"/>
    </source>
</evidence>
<evidence type="ECO:0000256" key="5">
    <source>
        <dbReference type="ARBA" id="ARBA00022741"/>
    </source>
</evidence>
<dbReference type="OrthoDB" id="9762778at2"/>
<keyword evidence="2" id="KW-0813">Transport</keyword>
<accession>A0A069RBT8</accession>
<keyword evidence="13" id="KW-1185">Reference proteome</keyword>
<keyword evidence="6 12" id="KW-0067">ATP-binding</keyword>
<feature type="transmembrane region" description="Helical" evidence="9">
    <location>
        <begin position="131"/>
        <end position="149"/>
    </location>
</feature>
<evidence type="ECO:0000259" key="11">
    <source>
        <dbReference type="PROSITE" id="PS50929"/>
    </source>
</evidence>
<feature type="domain" description="ABC transporter" evidence="10">
    <location>
        <begin position="331"/>
        <end position="566"/>
    </location>
</feature>
<dbReference type="InterPro" id="IPR039421">
    <property type="entry name" value="Type_1_exporter"/>
</dbReference>
<keyword evidence="5" id="KW-0547">Nucleotide-binding</keyword>
<keyword evidence="4 9" id="KW-0812">Transmembrane</keyword>
<feature type="transmembrane region" description="Helical" evidence="9">
    <location>
        <begin position="51"/>
        <end position="72"/>
    </location>
</feature>
<dbReference type="InterPro" id="IPR003593">
    <property type="entry name" value="AAA+_ATPase"/>
</dbReference>
<feature type="transmembrane region" description="Helical" evidence="9">
    <location>
        <begin position="12"/>
        <end position="31"/>
    </location>
</feature>
<evidence type="ECO:0000256" key="2">
    <source>
        <dbReference type="ARBA" id="ARBA00022448"/>
    </source>
</evidence>
<dbReference type="FunFam" id="1.20.1560.10:FF:000040">
    <property type="entry name" value="Multidrug ABC transporter ATP-binding protein"/>
    <property type="match status" value="1"/>
</dbReference>
<reference evidence="12 13" key="1">
    <citation type="submission" date="2014-03" db="EMBL/GenBank/DDBJ databases">
        <title>Genome sequence of Clostridium litorale W6, DSM 5388.</title>
        <authorList>
            <person name="Poehlein A."/>
            <person name="Jagirdar A."/>
            <person name="Khonsari B."/>
            <person name="Chibani C.M."/>
            <person name="Gutierrez Gutierrez D.A."/>
            <person name="Davydova E."/>
            <person name="Alghaithi H.S."/>
            <person name="Nair K.P."/>
            <person name="Dhamotharan K."/>
            <person name="Chandran L."/>
            <person name="G W."/>
            <person name="Daniel R."/>
        </authorList>
    </citation>
    <scope>NUCLEOTIDE SEQUENCE [LARGE SCALE GENOMIC DNA]</scope>
    <source>
        <strain evidence="12 13">W6</strain>
    </source>
</reference>
<dbReference type="InterPro" id="IPR036640">
    <property type="entry name" value="ABC1_TM_sf"/>
</dbReference>
<keyword evidence="8 9" id="KW-0472">Membrane</keyword>
<dbReference type="InterPro" id="IPR011527">
    <property type="entry name" value="ABC1_TM_dom"/>
</dbReference>